<dbReference type="AlphaFoldDB" id="A0A9X4IA63"/>
<evidence type="ECO:0000256" key="1">
    <source>
        <dbReference type="SAM" id="MobiDB-lite"/>
    </source>
</evidence>
<dbReference type="PANTHER" id="PTHR34387:SF1">
    <property type="entry name" value="PERIPLASMIC IMMUNOGENIC PROTEIN"/>
    <property type="match status" value="1"/>
</dbReference>
<feature type="signal peptide" evidence="2">
    <location>
        <begin position="1"/>
        <end position="18"/>
    </location>
</feature>
<dbReference type="Gene3D" id="3.30.70.2970">
    <property type="entry name" value="Protein of unknown function (DUF541), domain 2"/>
    <property type="match status" value="1"/>
</dbReference>
<evidence type="ECO:0000313" key="3">
    <source>
        <dbReference type="EMBL" id="MDD9327054.1"/>
    </source>
</evidence>
<evidence type="ECO:0000313" key="4">
    <source>
        <dbReference type="EMBL" id="WWY03454.1"/>
    </source>
</evidence>
<dbReference type="InterPro" id="IPR052022">
    <property type="entry name" value="26kDa_periplasmic_antigen"/>
</dbReference>
<dbReference type="EMBL" id="JAPQFL010000001">
    <property type="protein sequence ID" value="MDD9327054.1"/>
    <property type="molecule type" value="Genomic_DNA"/>
</dbReference>
<name>A0A9X4IA63_9NEIS</name>
<dbReference type="Pfam" id="PF04402">
    <property type="entry name" value="SIMPL"/>
    <property type="match status" value="1"/>
</dbReference>
<dbReference type="Proteomes" id="UP001149607">
    <property type="component" value="Chromosome"/>
</dbReference>
<reference evidence="4" key="2">
    <citation type="submission" date="2024-02" db="EMBL/GenBank/DDBJ databases">
        <title>Neisseria leonii sp. nov.</title>
        <authorList>
            <person name="Boutroux M."/>
            <person name="Favre-Rochex S."/>
            <person name="Gorgette O."/>
            <person name="Touak G."/>
            <person name="Muhle E."/>
            <person name="Chesneau O."/>
            <person name="Clermont D."/>
            <person name="Rahi P."/>
        </authorList>
    </citation>
    <scope>NUCLEOTIDE SEQUENCE</scope>
    <source>
        <strain evidence="4">51.81</strain>
    </source>
</reference>
<dbReference type="InterPro" id="IPR007497">
    <property type="entry name" value="SIMPL/DUF541"/>
</dbReference>
<dbReference type="RefSeq" id="WP_274584350.1">
    <property type="nucleotide sequence ID" value="NZ_CP146598.1"/>
</dbReference>
<dbReference type="EMBL" id="CP146598">
    <property type="protein sequence ID" value="WWY03454.1"/>
    <property type="molecule type" value="Genomic_DNA"/>
</dbReference>
<accession>A0A9X4IA63</accession>
<proteinExistence type="predicted"/>
<feature type="chain" id="PRO_5042786880" evidence="2">
    <location>
        <begin position="19"/>
        <end position="227"/>
    </location>
</feature>
<organism evidence="3">
    <name type="scientific">Neisseria leonii</name>
    <dbReference type="NCBI Taxonomy" id="2995413"/>
    <lineage>
        <taxon>Bacteria</taxon>
        <taxon>Pseudomonadati</taxon>
        <taxon>Pseudomonadota</taxon>
        <taxon>Betaproteobacteria</taxon>
        <taxon>Neisseriales</taxon>
        <taxon>Neisseriaceae</taxon>
        <taxon>Neisseria</taxon>
    </lineage>
</organism>
<gene>
    <name evidence="3" type="ORF">ORY91_000433</name>
    <name evidence="4" type="ORF">V9W64_01535</name>
</gene>
<feature type="compositionally biased region" description="Polar residues" evidence="1">
    <location>
        <begin position="216"/>
        <end position="227"/>
    </location>
</feature>
<dbReference type="Gene3D" id="3.30.110.170">
    <property type="entry name" value="Protein of unknown function (DUF541), domain 1"/>
    <property type="match status" value="1"/>
</dbReference>
<protein>
    <submittedName>
        <fullName evidence="3">SIMPL domain-containing protein</fullName>
    </submittedName>
</protein>
<keyword evidence="5" id="KW-1185">Reference proteome</keyword>
<sequence>MKRIIMCGLMLAVLPAAAEGLNYNVVSFSESATALVANDLMDVRLTVREEGGDRQAVSNAVTRKLNILNARIRGQEAVESELVHRSVSPRYEKGKVAAWLDQATVRVQSRDFQALNKLIAQSQQEAVLQGMNFRVSAQKRSETVNRLSRQALENFQARAEVVSRTLGFSGYKIVNLNLDSSFNSYSGGVRAAKIAPAAMALSDAPEMVTDNPGSEEITQTVSGSIQM</sequence>
<keyword evidence="2" id="KW-0732">Signal</keyword>
<dbReference type="PANTHER" id="PTHR34387">
    <property type="entry name" value="SLR1258 PROTEIN"/>
    <property type="match status" value="1"/>
</dbReference>
<dbReference type="GO" id="GO:0006974">
    <property type="term" value="P:DNA damage response"/>
    <property type="evidence" value="ECO:0007669"/>
    <property type="project" value="TreeGrafter"/>
</dbReference>
<evidence type="ECO:0000256" key="2">
    <source>
        <dbReference type="SAM" id="SignalP"/>
    </source>
</evidence>
<feature type="region of interest" description="Disordered" evidence="1">
    <location>
        <begin position="208"/>
        <end position="227"/>
    </location>
</feature>
<reference evidence="3" key="1">
    <citation type="submission" date="2022-10" db="EMBL/GenBank/DDBJ databases">
        <authorList>
            <person name="Boutroux M."/>
        </authorList>
    </citation>
    <scope>NUCLEOTIDE SEQUENCE</scope>
    <source>
        <strain evidence="3">51.81</strain>
    </source>
</reference>
<evidence type="ECO:0000313" key="5">
    <source>
        <dbReference type="Proteomes" id="UP001149607"/>
    </source>
</evidence>